<proteinExistence type="inferred from homology"/>
<comment type="subunit">
    <text evidence="7">Homotetramer.</text>
</comment>
<keyword evidence="4 7" id="KW-0028">Amino-acid biosynthesis</keyword>
<dbReference type="UniPathway" id="UPA00053">
    <property type="reaction ID" value="UER00090"/>
</dbReference>
<name>A0A0P6W6N5_9HYPH</name>
<gene>
    <name evidence="7" type="primary">aroC</name>
    <name evidence="9" type="ORF">ABB55_23385</name>
</gene>
<dbReference type="Pfam" id="PF01264">
    <property type="entry name" value="Chorismate_synt"/>
    <property type="match status" value="1"/>
</dbReference>
<dbReference type="PIRSF" id="PIRSF001456">
    <property type="entry name" value="Chorismate_synth"/>
    <property type="match status" value="1"/>
</dbReference>
<dbReference type="PANTHER" id="PTHR21085:SF0">
    <property type="entry name" value="CHORISMATE SYNTHASE"/>
    <property type="match status" value="1"/>
</dbReference>
<dbReference type="GO" id="GO:0005829">
    <property type="term" value="C:cytosol"/>
    <property type="evidence" value="ECO:0007669"/>
    <property type="project" value="TreeGrafter"/>
</dbReference>
<feature type="binding site" evidence="7">
    <location>
        <begin position="131"/>
        <end position="133"/>
    </location>
    <ligand>
        <name>FMN</name>
        <dbReference type="ChEBI" id="CHEBI:58210"/>
    </ligand>
</feature>
<evidence type="ECO:0000256" key="8">
    <source>
        <dbReference type="RuleBase" id="RU000605"/>
    </source>
</evidence>
<dbReference type="Gene3D" id="3.60.150.10">
    <property type="entry name" value="Chorismate synthase AroC"/>
    <property type="match status" value="1"/>
</dbReference>
<comment type="pathway">
    <text evidence="1 7 8">Metabolic intermediate biosynthesis; chorismate biosynthesis; chorismate from D-erythrose 4-phosphate and phosphoenolpyruvate: step 7/7.</text>
</comment>
<keyword evidence="10" id="KW-1185">Reference proteome</keyword>
<dbReference type="NCBIfam" id="NF003793">
    <property type="entry name" value="PRK05382.1"/>
    <property type="match status" value="1"/>
</dbReference>
<evidence type="ECO:0000256" key="6">
    <source>
        <dbReference type="ARBA" id="ARBA00023239"/>
    </source>
</evidence>
<dbReference type="GO" id="GO:0008652">
    <property type="term" value="P:amino acid biosynthetic process"/>
    <property type="evidence" value="ECO:0007669"/>
    <property type="project" value="UniProtKB-KW"/>
</dbReference>
<dbReference type="EC" id="4.2.3.5" evidence="3 7"/>
<protein>
    <recommendedName>
        <fullName evidence="3 7">Chorismate synthase</fullName>
        <shortName evidence="7">CS</shortName>
        <ecNumber evidence="3 7">4.2.3.5</ecNumber>
    </recommendedName>
    <alternativeName>
        <fullName evidence="7">5-enolpyruvylshikimate-3-phosphate phospholyase</fullName>
    </alternativeName>
</protein>
<dbReference type="SUPFAM" id="SSF103263">
    <property type="entry name" value="Chorismate synthase, AroC"/>
    <property type="match status" value="1"/>
</dbReference>
<evidence type="ECO:0000313" key="10">
    <source>
        <dbReference type="Proteomes" id="UP000048984"/>
    </source>
</evidence>
<organism evidence="9 10">
    <name type="scientific">Prosthecodimorpha hirschii</name>
    <dbReference type="NCBI Taxonomy" id="665126"/>
    <lineage>
        <taxon>Bacteria</taxon>
        <taxon>Pseudomonadati</taxon>
        <taxon>Pseudomonadota</taxon>
        <taxon>Alphaproteobacteria</taxon>
        <taxon>Hyphomicrobiales</taxon>
        <taxon>Ancalomicrobiaceae</taxon>
        <taxon>Prosthecodimorpha</taxon>
    </lineage>
</organism>
<feature type="binding site" evidence="7">
    <location>
        <position position="334"/>
    </location>
    <ligand>
        <name>FMN</name>
        <dbReference type="ChEBI" id="CHEBI:58210"/>
    </ligand>
</feature>
<dbReference type="EMBL" id="LJYW01000001">
    <property type="protein sequence ID" value="KPL54803.1"/>
    <property type="molecule type" value="Genomic_DNA"/>
</dbReference>
<feature type="binding site" evidence="7">
    <location>
        <begin position="308"/>
        <end position="312"/>
    </location>
    <ligand>
        <name>FMN</name>
        <dbReference type="ChEBI" id="CHEBI:58210"/>
    </ligand>
</feature>
<dbReference type="GO" id="GO:0009073">
    <property type="term" value="P:aromatic amino acid family biosynthetic process"/>
    <property type="evidence" value="ECO:0007669"/>
    <property type="project" value="UniProtKB-KW"/>
</dbReference>
<comment type="similarity">
    <text evidence="2 7 8">Belongs to the chorismate synthase family.</text>
</comment>
<dbReference type="PROSITE" id="PS00787">
    <property type="entry name" value="CHORISMATE_SYNTHASE_1"/>
    <property type="match status" value="1"/>
</dbReference>
<dbReference type="GO" id="GO:0004107">
    <property type="term" value="F:chorismate synthase activity"/>
    <property type="evidence" value="ECO:0007669"/>
    <property type="project" value="UniProtKB-UniRule"/>
</dbReference>
<evidence type="ECO:0000256" key="7">
    <source>
        <dbReference type="HAMAP-Rule" id="MF_00300"/>
    </source>
</evidence>
<dbReference type="CDD" id="cd07304">
    <property type="entry name" value="Chorismate_synthase"/>
    <property type="match status" value="1"/>
</dbReference>
<feature type="binding site" evidence="7">
    <location>
        <position position="48"/>
    </location>
    <ligand>
        <name>NADP(+)</name>
        <dbReference type="ChEBI" id="CHEBI:58349"/>
    </ligand>
</feature>
<reference evidence="9 10" key="1">
    <citation type="submission" date="2015-09" db="EMBL/GenBank/DDBJ databases">
        <authorList>
            <person name="Jackson K.R."/>
            <person name="Lunt B.L."/>
            <person name="Fisher J.N.B."/>
            <person name="Gardner A.V."/>
            <person name="Bailey M.E."/>
            <person name="Deus L.M."/>
            <person name="Earl A.S."/>
            <person name="Gibby P.D."/>
            <person name="Hartmann K.A."/>
            <person name="Liu J.E."/>
            <person name="Manci A.M."/>
            <person name="Nielsen D.A."/>
            <person name="Solomon M.B."/>
            <person name="Breakwell D.P."/>
            <person name="Burnett S.H."/>
            <person name="Grose J.H."/>
        </authorList>
    </citation>
    <scope>NUCLEOTIDE SEQUENCE [LARGE SCALE GENOMIC DNA]</scope>
    <source>
        <strain evidence="9 10">16</strain>
    </source>
</reference>
<evidence type="ECO:0000313" key="9">
    <source>
        <dbReference type="EMBL" id="KPL54803.1"/>
    </source>
</evidence>
<reference evidence="9 10" key="2">
    <citation type="submission" date="2015-10" db="EMBL/GenBank/DDBJ databases">
        <title>Draft Genome Sequence of Prosthecomicrobium hirschii ATCC 27832.</title>
        <authorList>
            <person name="Daniel J."/>
            <person name="Givan S.A."/>
            <person name="Brun Y.V."/>
            <person name="Brown P.J."/>
        </authorList>
    </citation>
    <scope>NUCLEOTIDE SEQUENCE [LARGE SCALE GENOMIC DNA]</scope>
    <source>
        <strain evidence="9 10">16</strain>
    </source>
</reference>
<keyword evidence="7" id="KW-0274">FAD</keyword>
<dbReference type="AlphaFoldDB" id="A0A0P6W6N5"/>
<dbReference type="HAMAP" id="MF_00300">
    <property type="entry name" value="Chorismate_synth"/>
    <property type="match status" value="1"/>
</dbReference>
<dbReference type="NCBIfam" id="TIGR00033">
    <property type="entry name" value="aroC"/>
    <property type="match status" value="1"/>
</dbReference>
<comment type="catalytic activity">
    <reaction evidence="7 8">
        <text>5-O-(1-carboxyvinyl)-3-phosphoshikimate = chorismate + phosphate</text>
        <dbReference type="Rhea" id="RHEA:21020"/>
        <dbReference type="ChEBI" id="CHEBI:29748"/>
        <dbReference type="ChEBI" id="CHEBI:43474"/>
        <dbReference type="ChEBI" id="CHEBI:57701"/>
        <dbReference type="EC" id="4.2.3.5"/>
    </reaction>
</comment>
<dbReference type="GO" id="GO:0010181">
    <property type="term" value="F:FMN binding"/>
    <property type="evidence" value="ECO:0007669"/>
    <property type="project" value="TreeGrafter"/>
</dbReference>
<accession>A0A0P6W6N5</accession>
<keyword evidence="5 7" id="KW-0057">Aromatic amino acid biosynthesis</keyword>
<comment type="cofactor">
    <cofactor evidence="7 8">
        <name>FMNH2</name>
        <dbReference type="ChEBI" id="CHEBI:57618"/>
    </cofactor>
    <text evidence="7 8">Reduced FMN (FMNH(2)).</text>
</comment>
<evidence type="ECO:0000256" key="1">
    <source>
        <dbReference type="ARBA" id="ARBA00005044"/>
    </source>
</evidence>
<dbReference type="PROSITE" id="PS00789">
    <property type="entry name" value="CHORISMATE_SYNTHASE_3"/>
    <property type="match status" value="1"/>
</dbReference>
<dbReference type="GO" id="GO:0009423">
    <property type="term" value="P:chorismate biosynthetic process"/>
    <property type="evidence" value="ECO:0007669"/>
    <property type="project" value="UniProtKB-UniRule"/>
</dbReference>
<evidence type="ECO:0000256" key="5">
    <source>
        <dbReference type="ARBA" id="ARBA00023141"/>
    </source>
</evidence>
<dbReference type="Proteomes" id="UP000048984">
    <property type="component" value="Unassembled WGS sequence"/>
</dbReference>
<keyword evidence="6 7" id="KW-0456">Lyase</keyword>
<dbReference type="PANTHER" id="PTHR21085">
    <property type="entry name" value="CHORISMATE SYNTHASE"/>
    <property type="match status" value="1"/>
</dbReference>
<sequence>MSHNSFGHLFRVTTWGESHGPALGCVVDGCPPGLPLTAADIQVWLDRRKPGQSRFVTQRREPDEVEILSGVFEDERTGGQRTTGTPISLMIRNVDQRSKDYNDIRDKFRPGHADFTYDAKYGIRDYRGGGRSSARETAARVAAGGVARKVLDAAVPGGVTVRGALVQMGPHKIDRARWDWAEVDRNPFFCPDAEAAARFEAYLDGIRKAGSSVGAVLEIVAENVPPGWGAPIYGKLDQDIAAALMSINAVKGVEIGAGFGAAELTGEENADEIYLRQDGTPEFRSNQSGGILGGISSGQPIVARFAVKPTSSILTPRKTIDKAGNATEILTKGRHDPCVGIRGVPVGEAMVAIVLADHFLRHRGQTGR</sequence>
<feature type="binding site" evidence="7">
    <location>
        <begin position="248"/>
        <end position="249"/>
    </location>
    <ligand>
        <name>FMN</name>
        <dbReference type="ChEBI" id="CHEBI:58210"/>
    </ligand>
</feature>
<evidence type="ECO:0000256" key="2">
    <source>
        <dbReference type="ARBA" id="ARBA00008014"/>
    </source>
</evidence>
<evidence type="ECO:0000256" key="3">
    <source>
        <dbReference type="ARBA" id="ARBA00013036"/>
    </source>
</evidence>
<feature type="binding site" evidence="7">
    <location>
        <position position="293"/>
    </location>
    <ligand>
        <name>FMN</name>
        <dbReference type="ChEBI" id="CHEBI:58210"/>
    </ligand>
</feature>
<comment type="function">
    <text evidence="7">Catalyzes the anti-1,4-elimination of the C-3 phosphate and the C-6 proR hydrogen from 5-enolpyruvylshikimate-3-phosphate (EPSP) to yield chorismate, which is the branch point compound that serves as the starting substrate for the three terminal pathways of aromatic amino acid biosynthesis. This reaction introduces a second double bond into the aromatic ring system.</text>
</comment>
<dbReference type="InterPro" id="IPR020541">
    <property type="entry name" value="Chorismate_synthase_CS"/>
</dbReference>
<dbReference type="RefSeq" id="WP_054360969.1">
    <property type="nucleotide sequence ID" value="NZ_LJYW01000001.1"/>
</dbReference>
<keyword evidence="7" id="KW-0288">FMN</keyword>
<dbReference type="InterPro" id="IPR035904">
    <property type="entry name" value="Chorismate_synth_AroC_sf"/>
</dbReference>
<feature type="binding site" evidence="7">
    <location>
        <position position="54"/>
    </location>
    <ligand>
        <name>NADP(+)</name>
        <dbReference type="ChEBI" id="CHEBI:58349"/>
    </ligand>
</feature>
<dbReference type="STRING" id="665126.ABB55_23385"/>
<keyword evidence="7" id="KW-0285">Flavoprotein</keyword>
<keyword evidence="7" id="KW-0521">NADP</keyword>
<dbReference type="InterPro" id="IPR000453">
    <property type="entry name" value="Chorismate_synth"/>
</dbReference>
<comment type="caution">
    <text evidence="9">The sequence shown here is derived from an EMBL/GenBank/DDBJ whole genome shotgun (WGS) entry which is preliminary data.</text>
</comment>
<evidence type="ECO:0000256" key="4">
    <source>
        <dbReference type="ARBA" id="ARBA00022605"/>
    </source>
</evidence>